<sequence>MVANDWVKLGDDLRVLNETVGRVLHKLNEQAQKLEVAVEGRYVNESGDPRIKLLAESLHFSRVVEVELRRANQNLQRLRTLLPTDSTPGSSPQHLLTHSNDQFVTASLPENERMALTITGLTQERNELETLYGIARTLNSTLEFDEVLRLVMEQVISFVKAERGFLMLVNPQTGLPELTFARDANEKSASEGEFARARISKNIVTRVIQTRSPLLTDDAQADDALKEIQSIIAYGIHSIMCAPLIVRGACIGAVYVDSRFNTRLFQPKHLELLLAFCNQAAIAIDNARLFAELNKAIKKVSEDKQYMDNIFGSIANGVVTTDSKGLITTFNAAASIILRLDPIKVQGIHYTEAFKEIADGGLSDLLSRAHLQHEHGTIVTQSIDCQIVGRDGLINLSCYVSSLRDLQGEHIGIALVIDDHTELKRSEARAKEIRRIFERYVHPNVVQQLIQNPLALNLGGETKEISVVFADIRGYTRLSEMLPPEEVMHLVNRYLKLMCEAIWEEEGTLTAFQGDALMAIFNAPLQQRLHALHAVRAAWKMRLAVQNYQQSLPEESRVSFGIGVNTGLATVGNVGAQERLQNYTALGDVVNIASRLQSHATENNILINESTYMQVYRYIQTGKAFPLAVKNKTTSLTVRYLLGVNPGRPV</sequence>
<dbReference type="AlphaFoldDB" id="A0A401ZZ88"/>
<dbReference type="InterPro" id="IPR000014">
    <property type="entry name" value="PAS"/>
</dbReference>
<dbReference type="GO" id="GO:0009190">
    <property type="term" value="P:cyclic nucleotide biosynthetic process"/>
    <property type="evidence" value="ECO:0007669"/>
    <property type="project" value="InterPro"/>
</dbReference>
<dbReference type="GO" id="GO:0004016">
    <property type="term" value="F:adenylate cyclase activity"/>
    <property type="evidence" value="ECO:0007669"/>
    <property type="project" value="UniProtKB-ARBA"/>
</dbReference>
<dbReference type="InterPro" id="IPR000700">
    <property type="entry name" value="PAS-assoc_C"/>
</dbReference>
<dbReference type="InterPro" id="IPR029787">
    <property type="entry name" value="Nucleotide_cyclase"/>
</dbReference>
<dbReference type="CDD" id="cd00130">
    <property type="entry name" value="PAS"/>
    <property type="match status" value="1"/>
</dbReference>
<dbReference type="GO" id="GO:0035556">
    <property type="term" value="P:intracellular signal transduction"/>
    <property type="evidence" value="ECO:0007669"/>
    <property type="project" value="InterPro"/>
</dbReference>
<dbReference type="GO" id="GO:0006355">
    <property type="term" value="P:regulation of DNA-templated transcription"/>
    <property type="evidence" value="ECO:0007669"/>
    <property type="project" value="InterPro"/>
</dbReference>
<dbReference type="Pfam" id="PF01590">
    <property type="entry name" value="GAF"/>
    <property type="match status" value="1"/>
</dbReference>
<dbReference type="Pfam" id="PF00211">
    <property type="entry name" value="Guanylate_cyc"/>
    <property type="match status" value="1"/>
</dbReference>
<protein>
    <recommendedName>
        <fullName evidence="6">Guanylate cyclase domain-containing protein</fullName>
    </recommendedName>
</protein>
<dbReference type="PROSITE" id="PS50125">
    <property type="entry name" value="GUANYLATE_CYCLASE_2"/>
    <property type="match status" value="1"/>
</dbReference>
<reference evidence="5" key="1">
    <citation type="submission" date="2018-12" db="EMBL/GenBank/DDBJ databases">
        <title>Tengunoibacter tsumagoiensis gen. nov., sp. nov., Dictyobacter kobayashii sp. nov., D. alpinus sp. nov., and D. joshuensis sp. nov. and description of Dictyobacteraceae fam. nov. within the order Ktedonobacterales isolated from Tengu-no-mugimeshi.</title>
        <authorList>
            <person name="Wang C.M."/>
            <person name="Zheng Y."/>
            <person name="Sakai Y."/>
            <person name="Toyoda A."/>
            <person name="Minakuchi Y."/>
            <person name="Abe K."/>
            <person name="Yokota A."/>
            <person name="Yabe S."/>
        </authorList>
    </citation>
    <scope>NUCLEOTIDE SEQUENCE [LARGE SCALE GENOMIC DNA]</scope>
    <source>
        <strain evidence="5">Uno3</strain>
    </source>
</reference>
<dbReference type="InterPro" id="IPR029016">
    <property type="entry name" value="GAF-like_dom_sf"/>
</dbReference>
<dbReference type="Proteomes" id="UP000287352">
    <property type="component" value="Unassembled WGS sequence"/>
</dbReference>
<evidence type="ECO:0000313" key="4">
    <source>
        <dbReference type="EMBL" id="GCE12165.1"/>
    </source>
</evidence>
<dbReference type="CDD" id="cd07302">
    <property type="entry name" value="CHD"/>
    <property type="match status" value="1"/>
</dbReference>
<evidence type="ECO:0000259" key="3">
    <source>
        <dbReference type="PROSITE" id="PS50125"/>
    </source>
</evidence>
<dbReference type="InterPro" id="IPR013767">
    <property type="entry name" value="PAS_fold"/>
</dbReference>
<proteinExistence type="inferred from homology"/>
<comment type="similarity">
    <text evidence="1">Belongs to the adenylyl cyclase class-3 family.</text>
</comment>
<dbReference type="EMBL" id="BIFR01000001">
    <property type="protein sequence ID" value="GCE12165.1"/>
    <property type="molecule type" value="Genomic_DNA"/>
</dbReference>
<organism evidence="4 5">
    <name type="scientific">Tengunoibacter tsumagoiensis</name>
    <dbReference type="NCBI Taxonomy" id="2014871"/>
    <lineage>
        <taxon>Bacteria</taxon>
        <taxon>Bacillati</taxon>
        <taxon>Chloroflexota</taxon>
        <taxon>Ktedonobacteria</taxon>
        <taxon>Ktedonobacterales</taxon>
        <taxon>Dictyobacteraceae</taxon>
        <taxon>Tengunoibacter</taxon>
    </lineage>
</organism>
<dbReference type="InterPro" id="IPR003018">
    <property type="entry name" value="GAF"/>
</dbReference>
<dbReference type="SUPFAM" id="SSF55073">
    <property type="entry name" value="Nucleotide cyclase"/>
    <property type="match status" value="1"/>
</dbReference>
<evidence type="ECO:0000256" key="1">
    <source>
        <dbReference type="ARBA" id="ARBA00005381"/>
    </source>
</evidence>
<dbReference type="SMART" id="SM00065">
    <property type="entry name" value="GAF"/>
    <property type="match status" value="1"/>
</dbReference>
<dbReference type="InterPro" id="IPR001054">
    <property type="entry name" value="A/G_cyclase"/>
</dbReference>
<dbReference type="PANTHER" id="PTHR43081:SF1">
    <property type="entry name" value="ADENYLATE CYCLASE, TERMINAL-DIFFERENTIATION SPECIFIC"/>
    <property type="match status" value="1"/>
</dbReference>
<dbReference type="SUPFAM" id="SSF55785">
    <property type="entry name" value="PYP-like sensor domain (PAS domain)"/>
    <property type="match status" value="1"/>
</dbReference>
<feature type="domain" description="PAC" evidence="2">
    <location>
        <begin position="381"/>
        <end position="432"/>
    </location>
</feature>
<dbReference type="Gene3D" id="3.30.70.1230">
    <property type="entry name" value="Nucleotide cyclase"/>
    <property type="match status" value="1"/>
</dbReference>
<dbReference type="InterPro" id="IPR035965">
    <property type="entry name" value="PAS-like_dom_sf"/>
</dbReference>
<dbReference type="SMART" id="SM00044">
    <property type="entry name" value="CYCc"/>
    <property type="match status" value="1"/>
</dbReference>
<evidence type="ECO:0008006" key="6">
    <source>
        <dbReference type="Google" id="ProtNLM"/>
    </source>
</evidence>
<dbReference type="InterPro" id="IPR050697">
    <property type="entry name" value="Adenylyl/Guanylyl_Cyclase_3/4"/>
</dbReference>
<name>A0A401ZZ88_9CHLR</name>
<dbReference type="RefSeq" id="WP_161975396.1">
    <property type="nucleotide sequence ID" value="NZ_BIFR01000001.1"/>
</dbReference>
<dbReference type="PROSITE" id="PS50113">
    <property type="entry name" value="PAC"/>
    <property type="match status" value="1"/>
</dbReference>
<feature type="domain" description="Guanylate cyclase" evidence="3">
    <location>
        <begin position="466"/>
        <end position="597"/>
    </location>
</feature>
<accession>A0A401ZZ88</accession>
<keyword evidence="5" id="KW-1185">Reference proteome</keyword>
<dbReference type="Gene3D" id="3.30.450.20">
    <property type="entry name" value="PAS domain"/>
    <property type="match status" value="1"/>
</dbReference>
<dbReference type="PANTHER" id="PTHR43081">
    <property type="entry name" value="ADENYLATE CYCLASE, TERMINAL-DIFFERENTIATION SPECIFIC-RELATED"/>
    <property type="match status" value="1"/>
</dbReference>
<gene>
    <name evidence="4" type="ORF">KTT_20240</name>
</gene>
<evidence type="ECO:0000313" key="5">
    <source>
        <dbReference type="Proteomes" id="UP000287352"/>
    </source>
</evidence>
<evidence type="ECO:0000259" key="2">
    <source>
        <dbReference type="PROSITE" id="PS50113"/>
    </source>
</evidence>
<comment type="caution">
    <text evidence="4">The sequence shown here is derived from an EMBL/GenBank/DDBJ whole genome shotgun (WGS) entry which is preliminary data.</text>
</comment>
<dbReference type="SUPFAM" id="SSF55781">
    <property type="entry name" value="GAF domain-like"/>
    <property type="match status" value="1"/>
</dbReference>
<dbReference type="Pfam" id="PF00989">
    <property type="entry name" value="PAS"/>
    <property type="match status" value="1"/>
</dbReference>
<dbReference type="Gene3D" id="3.30.450.40">
    <property type="match status" value="1"/>
</dbReference>